<dbReference type="Pfam" id="PF01966">
    <property type="entry name" value="HD"/>
    <property type="match status" value="1"/>
</dbReference>
<dbReference type="EMBL" id="PYDT01000011">
    <property type="protein sequence ID" value="THU43807.1"/>
    <property type="molecule type" value="Genomic_DNA"/>
</dbReference>
<organism evidence="2 3">
    <name type="scientific">Musa balbisiana</name>
    <name type="common">Banana</name>
    <dbReference type="NCBI Taxonomy" id="52838"/>
    <lineage>
        <taxon>Eukaryota</taxon>
        <taxon>Viridiplantae</taxon>
        <taxon>Streptophyta</taxon>
        <taxon>Embryophyta</taxon>
        <taxon>Tracheophyta</taxon>
        <taxon>Spermatophyta</taxon>
        <taxon>Magnoliopsida</taxon>
        <taxon>Liliopsida</taxon>
        <taxon>Zingiberales</taxon>
        <taxon>Musaceae</taxon>
        <taxon>Musa</taxon>
    </lineage>
</organism>
<evidence type="ECO:0000313" key="3">
    <source>
        <dbReference type="Proteomes" id="UP000317650"/>
    </source>
</evidence>
<dbReference type="Proteomes" id="UP000317650">
    <property type="component" value="Chromosome 2"/>
</dbReference>
<dbReference type="SMART" id="SM00471">
    <property type="entry name" value="HDc"/>
    <property type="match status" value="1"/>
</dbReference>
<dbReference type="Gene3D" id="1.20.58.1910">
    <property type="match status" value="1"/>
</dbReference>
<dbReference type="PANTHER" id="PTHR33594">
    <property type="entry name" value="SUPERFAMILY HYDROLASE, PUTATIVE (AFU_ORTHOLOGUE AFUA_1G03035)-RELATED"/>
    <property type="match status" value="1"/>
</dbReference>
<evidence type="ECO:0000259" key="1">
    <source>
        <dbReference type="SMART" id="SM00471"/>
    </source>
</evidence>
<dbReference type="CDD" id="cd00077">
    <property type="entry name" value="HDc"/>
    <property type="match status" value="1"/>
</dbReference>
<dbReference type="InterPro" id="IPR003607">
    <property type="entry name" value="HD/PDEase_dom"/>
</dbReference>
<evidence type="ECO:0000313" key="2">
    <source>
        <dbReference type="EMBL" id="THU43807.1"/>
    </source>
</evidence>
<comment type="caution">
    <text evidence="2">The sequence shown here is derived from an EMBL/GenBank/DDBJ whole genome shotgun (WGS) entry which is preliminary data.</text>
</comment>
<gene>
    <name evidence="2" type="ORF">C4D60_Mb02t00680</name>
</gene>
<proteinExistence type="predicted"/>
<dbReference type="SUPFAM" id="SSF109604">
    <property type="entry name" value="HD-domain/PDEase-like"/>
    <property type="match status" value="1"/>
</dbReference>
<protein>
    <recommendedName>
        <fullName evidence="1">HD/PDEase domain-containing protein</fullName>
    </recommendedName>
</protein>
<feature type="domain" description="HD/PDEase" evidence="1">
    <location>
        <begin position="26"/>
        <end position="173"/>
    </location>
</feature>
<accession>A0A4S8I797</accession>
<dbReference type="PANTHER" id="PTHR33594:SF1">
    <property type="entry name" value="HD_PDEASE DOMAIN-CONTAINING PROTEIN"/>
    <property type="match status" value="1"/>
</dbReference>
<dbReference type="STRING" id="52838.A0A4S8I797"/>
<reference evidence="2 3" key="1">
    <citation type="journal article" date="2019" name="Nat. Plants">
        <title>Genome sequencing of Musa balbisiana reveals subgenome evolution and function divergence in polyploid bananas.</title>
        <authorList>
            <person name="Yao X."/>
        </authorList>
    </citation>
    <scope>NUCLEOTIDE SEQUENCE [LARGE SCALE GENOMIC DNA]</scope>
    <source>
        <strain evidence="3">cv. DH-PKW</strain>
        <tissue evidence="2">Leaves</tissue>
    </source>
</reference>
<dbReference type="InterPro" id="IPR006674">
    <property type="entry name" value="HD_domain"/>
</dbReference>
<dbReference type="AlphaFoldDB" id="A0A4S8I797"/>
<sequence length="254" mass="28974">MEAEKEKPEIVWKAEKLVAATMGGRDASHDAAHAFRVRGLALSLAKEEALSGPSLEIVELAALLHDIGDYKYAKWVADCIVHNNSQICNFGVLFILFKYCRDFTEDTTTVEKFLEEERLEESKREMILAIIRHMGFKNEVASTSSPDSSLEFCIVQDADRLDAIGAIGIARCFTYGGSKNHILYDPEIPPRQGLTKEKYMMKDGKQTTVNHFHEKLFKLKDLMKTKAGKNRAEKRHKFMEDFLVEFFEEWSGRS</sequence>
<name>A0A4S8I797_MUSBA</name>
<dbReference type="Gene3D" id="1.10.472.50">
    <property type="entry name" value="HD-domain/PDEase-like"/>
    <property type="match status" value="1"/>
</dbReference>
<keyword evidence="3" id="KW-1185">Reference proteome</keyword>